<keyword evidence="6" id="KW-1185">Reference proteome</keyword>
<dbReference type="GO" id="GO:0016887">
    <property type="term" value="F:ATP hydrolysis activity"/>
    <property type="evidence" value="ECO:0007669"/>
    <property type="project" value="InterPro"/>
</dbReference>
<name>A0A1Q5PMT9_9ACTO</name>
<dbReference type="InterPro" id="IPR027417">
    <property type="entry name" value="P-loop_NTPase"/>
</dbReference>
<evidence type="ECO:0000313" key="6">
    <source>
        <dbReference type="Proteomes" id="UP000186465"/>
    </source>
</evidence>
<dbReference type="PANTHER" id="PTHR42734">
    <property type="entry name" value="METAL TRANSPORT SYSTEM ATP-BINDING PROTEIN TM_0124-RELATED"/>
    <property type="match status" value="1"/>
</dbReference>
<dbReference type="PROSITE" id="PS50893">
    <property type="entry name" value="ABC_TRANSPORTER_2"/>
    <property type="match status" value="1"/>
</dbReference>
<dbReference type="CDD" id="cd03235">
    <property type="entry name" value="ABC_Metallic_Cations"/>
    <property type="match status" value="1"/>
</dbReference>
<protein>
    <submittedName>
        <fullName evidence="5">ABC transporter ATP-binding protein</fullName>
    </submittedName>
</protein>
<keyword evidence="2" id="KW-0547">Nucleotide-binding</keyword>
<dbReference type="Pfam" id="PF00005">
    <property type="entry name" value="ABC_tran"/>
    <property type="match status" value="1"/>
</dbReference>
<evidence type="ECO:0000256" key="3">
    <source>
        <dbReference type="ARBA" id="ARBA00022840"/>
    </source>
</evidence>
<organism evidence="5 6">
    <name type="scientific">Boudabousia marimammalium</name>
    <dbReference type="NCBI Taxonomy" id="156892"/>
    <lineage>
        <taxon>Bacteria</taxon>
        <taxon>Bacillati</taxon>
        <taxon>Actinomycetota</taxon>
        <taxon>Actinomycetes</taxon>
        <taxon>Actinomycetales</taxon>
        <taxon>Actinomycetaceae</taxon>
        <taxon>Boudabousia</taxon>
    </lineage>
</organism>
<evidence type="ECO:0000256" key="1">
    <source>
        <dbReference type="ARBA" id="ARBA00022448"/>
    </source>
</evidence>
<keyword evidence="1" id="KW-0813">Transport</keyword>
<dbReference type="PROSITE" id="PS00211">
    <property type="entry name" value="ABC_TRANSPORTER_1"/>
    <property type="match status" value="1"/>
</dbReference>
<keyword evidence="3 5" id="KW-0067">ATP-binding</keyword>
<dbReference type="STRING" id="156892.BM477_05360"/>
<accession>A0A1Q5PMT9</accession>
<sequence length="226" mass="24295">MTGAVMPGEALALIGPNGSGKTTLLRGILSLITVSEGNLKLLGSDDLKTARQLIGYVPQLADIDPTFPVTVRTVVEMGIYNQLRWWQSARTKRQKVMEALERVGMADRAGLRFGTLSGGQQQRVLLARATVGNPHILLLDEPFNGLDQPNRQALLEAIENLKAAGVAIIVSTHDMDLAHAVCEKVLLVAGEQIAFGPRDKTLTEPNLRKAFGGLPDQGANLIAKSE</sequence>
<evidence type="ECO:0000313" key="5">
    <source>
        <dbReference type="EMBL" id="OKL48760.1"/>
    </source>
</evidence>
<dbReference type="AlphaFoldDB" id="A0A1Q5PMT9"/>
<dbReference type="SMART" id="SM00382">
    <property type="entry name" value="AAA"/>
    <property type="match status" value="1"/>
</dbReference>
<reference evidence="6" key="1">
    <citation type="submission" date="2016-11" db="EMBL/GenBank/DDBJ databases">
        <title>Actinomyces gypaetusis sp. nov. isolated from Gypaetus barbatus in Qinghai Tibet Plateau China.</title>
        <authorList>
            <person name="Meng X."/>
        </authorList>
    </citation>
    <scope>NUCLEOTIDE SEQUENCE [LARGE SCALE GENOMIC DNA]</scope>
    <source>
        <strain evidence="6">DSM 15383</strain>
    </source>
</reference>
<dbReference type="GO" id="GO:0005524">
    <property type="term" value="F:ATP binding"/>
    <property type="evidence" value="ECO:0007669"/>
    <property type="project" value="UniProtKB-KW"/>
</dbReference>
<dbReference type="Proteomes" id="UP000186465">
    <property type="component" value="Unassembled WGS sequence"/>
</dbReference>
<dbReference type="InterPro" id="IPR003439">
    <property type="entry name" value="ABC_transporter-like_ATP-bd"/>
</dbReference>
<feature type="domain" description="ABC transporter" evidence="4">
    <location>
        <begin position="1"/>
        <end position="214"/>
    </location>
</feature>
<proteinExistence type="predicted"/>
<dbReference type="InterPro" id="IPR017871">
    <property type="entry name" value="ABC_transporter-like_CS"/>
</dbReference>
<dbReference type="Gene3D" id="3.40.50.300">
    <property type="entry name" value="P-loop containing nucleotide triphosphate hydrolases"/>
    <property type="match status" value="1"/>
</dbReference>
<comment type="caution">
    <text evidence="5">The sequence shown here is derived from an EMBL/GenBank/DDBJ whole genome shotgun (WGS) entry which is preliminary data.</text>
</comment>
<evidence type="ECO:0000256" key="2">
    <source>
        <dbReference type="ARBA" id="ARBA00022741"/>
    </source>
</evidence>
<dbReference type="InterPro" id="IPR050153">
    <property type="entry name" value="Metal_Ion_Import_ABC"/>
</dbReference>
<evidence type="ECO:0000259" key="4">
    <source>
        <dbReference type="PROSITE" id="PS50893"/>
    </source>
</evidence>
<dbReference type="SUPFAM" id="SSF52540">
    <property type="entry name" value="P-loop containing nucleoside triphosphate hydrolases"/>
    <property type="match status" value="1"/>
</dbReference>
<gene>
    <name evidence="5" type="ORF">BM477_05360</name>
</gene>
<dbReference type="InterPro" id="IPR003593">
    <property type="entry name" value="AAA+_ATPase"/>
</dbReference>
<dbReference type="EMBL" id="MPDM01000005">
    <property type="protein sequence ID" value="OKL48760.1"/>
    <property type="molecule type" value="Genomic_DNA"/>
</dbReference>